<evidence type="ECO:0000259" key="3">
    <source>
        <dbReference type="Pfam" id="PF00656"/>
    </source>
</evidence>
<name>A0A238L4Q9_9RHOB</name>
<evidence type="ECO:0000256" key="1">
    <source>
        <dbReference type="SAM" id="MobiDB-lite"/>
    </source>
</evidence>
<reference evidence="4 5" key="1">
    <citation type="submission" date="2017-05" db="EMBL/GenBank/DDBJ databases">
        <authorList>
            <person name="Song R."/>
            <person name="Chenine A.L."/>
            <person name="Ruprecht R.M."/>
        </authorList>
    </citation>
    <scope>NUCLEOTIDE SEQUENCE [LARGE SCALE GENOMIC DNA]</scope>
    <source>
        <strain evidence="4 5">CECT 8898</strain>
    </source>
</reference>
<evidence type="ECO:0000313" key="5">
    <source>
        <dbReference type="Proteomes" id="UP000207598"/>
    </source>
</evidence>
<accession>A0A238L4Q9</accession>
<dbReference type="AlphaFoldDB" id="A0A238L4Q9"/>
<keyword evidence="5" id="KW-1185">Reference proteome</keyword>
<dbReference type="Gene3D" id="3.40.50.1460">
    <property type="match status" value="1"/>
</dbReference>
<dbReference type="RefSeq" id="WP_176445286.1">
    <property type="nucleotide sequence ID" value="NZ_FXYF01000019.1"/>
</dbReference>
<dbReference type="GO" id="GO:0005737">
    <property type="term" value="C:cytoplasm"/>
    <property type="evidence" value="ECO:0007669"/>
    <property type="project" value="TreeGrafter"/>
</dbReference>
<dbReference type="GO" id="GO:0006508">
    <property type="term" value="P:proteolysis"/>
    <property type="evidence" value="ECO:0007669"/>
    <property type="project" value="InterPro"/>
</dbReference>
<evidence type="ECO:0000256" key="2">
    <source>
        <dbReference type="SAM" id="SignalP"/>
    </source>
</evidence>
<sequence length="541" mass="57066">MRINDGLAALCAAALLFASWAEAATHGLVVGVSDYAIYEPYSAATSVGLSYDLLGAANDAARIAQAMRAAGIALPEDRLLLDSAATKDAFLAAWESMLRDASPGDTLIVTFAGHGGQEREAAEPWDEADRRDEMIMFHDFDPDTPGVGRLNDDELNALFRAAEAYDIVWVADSCHSGGLERSAGRTLSRFGGLFDGLPDPALAAVPLDAGDEGDAAADATTLDHVTQILATASESFLVEEVQIEGEMHGALSWYFAEALSGGADADGDGVTTRAELSAFLDVRIFARMNQTQQPRILPRGDDRVFLGSASADTAPGPAPAAPPATDTRVPVTVIGPPPPGLDSGRVRLVELGASLVFEATAEGRWEVRNGTGDRITDIDVSGDPNALFYGLPESAAPLVARTEALQSLTDMAATATDAPRLRLRSGGALMHLGDRVWLRFENDSQALPYLTLFNLASSGEVQFLHPAGDDGRMLSNVFDLDFNVVRPVGTDVLVALACPTPPRDLHALLDAAHGQPVSPALIEALSFSPCKLSITGLYTSE</sequence>
<proteinExistence type="predicted"/>
<dbReference type="PANTHER" id="PTHR48104:SF30">
    <property type="entry name" value="METACASPASE-1"/>
    <property type="match status" value="1"/>
</dbReference>
<dbReference type="PANTHER" id="PTHR48104">
    <property type="entry name" value="METACASPASE-4"/>
    <property type="match status" value="1"/>
</dbReference>
<dbReference type="Pfam" id="PF00656">
    <property type="entry name" value="Peptidase_C14"/>
    <property type="match status" value="1"/>
</dbReference>
<organism evidence="4 5">
    <name type="scientific">Maliponia aquimaris</name>
    <dbReference type="NCBI Taxonomy" id="1673631"/>
    <lineage>
        <taxon>Bacteria</taxon>
        <taxon>Pseudomonadati</taxon>
        <taxon>Pseudomonadota</taxon>
        <taxon>Alphaproteobacteria</taxon>
        <taxon>Rhodobacterales</taxon>
        <taxon>Paracoccaceae</taxon>
        <taxon>Maliponia</taxon>
    </lineage>
</organism>
<dbReference type="InterPro" id="IPR050452">
    <property type="entry name" value="Metacaspase"/>
</dbReference>
<dbReference type="GO" id="GO:0004197">
    <property type="term" value="F:cysteine-type endopeptidase activity"/>
    <property type="evidence" value="ECO:0007669"/>
    <property type="project" value="InterPro"/>
</dbReference>
<feature type="chain" id="PRO_5013257836" evidence="2">
    <location>
        <begin position="24"/>
        <end position="541"/>
    </location>
</feature>
<keyword evidence="2" id="KW-0732">Signal</keyword>
<gene>
    <name evidence="4" type="ORF">MAA8898_04547</name>
</gene>
<dbReference type="InterPro" id="IPR011600">
    <property type="entry name" value="Pept_C14_caspase"/>
</dbReference>
<feature type="domain" description="Peptidase C14 caspase" evidence="3">
    <location>
        <begin position="28"/>
        <end position="262"/>
    </location>
</feature>
<protein>
    <submittedName>
        <fullName evidence="4">Caspase domain protein</fullName>
    </submittedName>
</protein>
<dbReference type="EMBL" id="FXYF01000019">
    <property type="protein sequence ID" value="SMX50009.1"/>
    <property type="molecule type" value="Genomic_DNA"/>
</dbReference>
<dbReference type="Proteomes" id="UP000207598">
    <property type="component" value="Unassembled WGS sequence"/>
</dbReference>
<evidence type="ECO:0000313" key="4">
    <source>
        <dbReference type="EMBL" id="SMX50009.1"/>
    </source>
</evidence>
<feature type="region of interest" description="Disordered" evidence="1">
    <location>
        <begin position="309"/>
        <end position="329"/>
    </location>
</feature>
<feature type="signal peptide" evidence="2">
    <location>
        <begin position="1"/>
        <end position="23"/>
    </location>
</feature>